<gene>
    <name evidence="1" type="ORF">AVT10_06735</name>
</gene>
<organism evidence="1 2">
    <name type="scientific">Sphingomonas hankookensis</name>
    <dbReference type="NCBI Taxonomy" id="563996"/>
    <lineage>
        <taxon>Bacteria</taxon>
        <taxon>Pseudomonadati</taxon>
        <taxon>Pseudomonadota</taxon>
        <taxon>Alphaproteobacteria</taxon>
        <taxon>Sphingomonadales</taxon>
        <taxon>Sphingomonadaceae</taxon>
        <taxon>Sphingomonas</taxon>
    </lineage>
</organism>
<dbReference type="RefSeq" id="WP_066693525.1">
    <property type="nucleotide sequence ID" value="NZ_LQQO01000056.1"/>
</dbReference>
<proteinExistence type="predicted"/>
<dbReference type="Proteomes" id="UP000076609">
    <property type="component" value="Unassembled WGS sequence"/>
</dbReference>
<evidence type="ECO:0000313" key="1">
    <source>
        <dbReference type="EMBL" id="KZE09140.1"/>
    </source>
</evidence>
<evidence type="ECO:0000313" key="2">
    <source>
        <dbReference type="Proteomes" id="UP000076609"/>
    </source>
</evidence>
<accession>A0ABR5Y8C6</accession>
<dbReference type="EMBL" id="LQQO01000056">
    <property type="protein sequence ID" value="KZE09140.1"/>
    <property type="molecule type" value="Genomic_DNA"/>
</dbReference>
<reference evidence="2" key="1">
    <citation type="submission" date="2016-01" db="EMBL/GenBank/DDBJ databases">
        <title>Draft genome of Chromobacterium sp. F49.</title>
        <authorList>
            <person name="Hong K.W."/>
        </authorList>
    </citation>
    <scope>NUCLEOTIDE SEQUENCE [LARGE SCALE GENOMIC DNA]</scope>
    <source>
        <strain evidence="2">CN3</strain>
    </source>
</reference>
<name>A0ABR5Y8C6_9SPHN</name>
<sequence length="178" mass="19494">MIDETPGVIAEPDRIDAWMEIARTGDRFVYASRQFLPTGCRTGKHMRLLAERGLVTLSQARSTLNADFFNYVAQRTAKPTALTRPTRTMLVLAEPALSQDEAAITDALLPVLSRFAHHGRPCPTDRQLAARAKLTPEQVRDGLVAMAAAHLIRIQKVSAPTQRRIIIVATGQITGIAA</sequence>
<comment type="caution">
    <text evidence="1">The sequence shown here is derived from an EMBL/GenBank/DDBJ whole genome shotgun (WGS) entry which is preliminary data.</text>
</comment>
<protein>
    <submittedName>
        <fullName evidence="1">Uncharacterized protein</fullName>
    </submittedName>
</protein>
<keyword evidence="2" id="KW-1185">Reference proteome</keyword>